<sequence>MQKKVDRRVRKTKSQLRKGLARLMQEKSIGEITVKELVEEVDINRSTFYLHYSDIPTLLREIEDDMMEKMERAVREHPIKENSTGRFIEDIFRVLDENREVVRALVGVHGDIGFIRRIEKLLEENSRELLAQLFPERVEDMKYFYSFCLNGCLGFVKTWLEDGAAKTPECAADMTFRMVVSSMRAFYDTTGKVSAMEIQEGKEEERK</sequence>
<dbReference type="Pfam" id="PF14278">
    <property type="entry name" value="TetR_C_8"/>
    <property type="match status" value="1"/>
</dbReference>
<dbReference type="GO" id="GO:0003677">
    <property type="term" value="F:DNA binding"/>
    <property type="evidence" value="ECO:0007669"/>
    <property type="project" value="UniProtKB-UniRule"/>
</dbReference>
<proteinExistence type="predicted"/>
<dbReference type="Gene3D" id="1.10.357.10">
    <property type="entry name" value="Tetracycline Repressor, domain 2"/>
    <property type="match status" value="1"/>
</dbReference>
<evidence type="ECO:0000313" key="4">
    <source>
        <dbReference type="EMBL" id="HJC38950.1"/>
    </source>
</evidence>
<dbReference type="InterPro" id="IPR009057">
    <property type="entry name" value="Homeodomain-like_sf"/>
</dbReference>
<accession>A0A9D2NUW7</accession>
<organism evidence="4 5">
    <name type="scientific">Candidatus Mediterraneibacter faecigallinarum</name>
    <dbReference type="NCBI Taxonomy" id="2838669"/>
    <lineage>
        <taxon>Bacteria</taxon>
        <taxon>Bacillati</taxon>
        <taxon>Bacillota</taxon>
        <taxon>Clostridia</taxon>
        <taxon>Lachnospirales</taxon>
        <taxon>Lachnospiraceae</taxon>
        <taxon>Mediterraneibacter</taxon>
    </lineage>
</organism>
<reference evidence="4" key="1">
    <citation type="journal article" date="2021" name="PeerJ">
        <title>Extensive microbial diversity within the chicken gut microbiome revealed by metagenomics and culture.</title>
        <authorList>
            <person name="Gilroy R."/>
            <person name="Ravi A."/>
            <person name="Getino M."/>
            <person name="Pursley I."/>
            <person name="Horton D.L."/>
            <person name="Alikhan N.F."/>
            <person name="Baker D."/>
            <person name="Gharbi K."/>
            <person name="Hall N."/>
            <person name="Watson M."/>
            <person name="Adriaenssens E.M."/>
            <person name="Foster-Nyarko E."/>
            <person name="Jarju S."/>
            <person name="Secka A."/>
            <person name="Antonio M."/>
            <person name="Oren A."/>
            <person name="Chaudhuri R.R."/>
            <person name="La Ragione R."/>
            <person name="Hildebrand F."/>
            <person name="Pallen M.J."/>
        </authorList>
    </citation>
    <scope>NUCLEOTIDE SEQUENCE</scope>
    <source>
        <strain evidence="4">ChiGjej1B1-1692</strain>
    </source>
</reference>
<dbReference type="InterPro" id="IPR001647">
    <property type="entry name" value="HTH_TetR"/>
</dbReference>
<evidence type="ECO:0000259" key="3">
    <source>
        <dbReference type="PROSITE" id="PS50977"/>
    </source>
</evidence>
<dbReference type="PANTHER" id="PTHR43479">
    <property type="entry name" value="ACREF/ENVCD OPERON REPRESSOR-RELATED"/>
    <property type="match status" value="1"/>
</dbReference>
<reference evidence="4" key="2">
    <citation type="submission" date="2021-04" db="EMBL/GenBank/DDBJ databases">
        <authorList>
            <person name="Gilroy R."/>
        </authorList>
    </citation>
    <scope>NUCLEOTIDE SEQUENCE</scope>
    <source>
        <strain evidence="4">ChiGjej1B1-1692</strain>
    </source>
</reference>
<keyword evidence="1 2" id="KW-0238">DNA-binding</keyword>
<dbReference type="InterPro" id="IPR050624">
    <property type="entry name" value="HTH-type_Tx_Regulator"/>
</dbReference>
<feature type="domain" description="HTH tetR-type" evidence="3">
    <location>
        <begin position="10"/>
        <end position="70"/>
    </location>
</feature>
<dbReference type="PANTHER" id="PTHR43479:SF7">
    <property type="entry name" value="TETR-FAMILY TRANSCRIPTIONAL REGULATOR"/>
    <property type="match status" value="1"/>
</dbReference>
<evidence type="ECO:0000313" key="5">
    <source>
        <dbReference type="Proteomes" id="UP000823894"/>
    </source>
</evidence>
<evidence type="ECO:0000256" key="1">
    <source>
        <dbReference type="ARBA" id="ARBA00023125"/>
    </source>
</evidence>
<dbReference type="InterPro" id="IPR039532">
    <property type="entry name" value="TetR_C_Firmicutes"/>
</dbReference>
<gene>
    <name evidence="4" type="ORF">H9757_07815</name>
</gene>
<dbReference type="Proteomes" id="UP000823894">
    <property type="component" value="Unassembled WGS sequence"/>
</dbReference>
<dbReference type="SUPFAM" id="SSF46689">
    <property type="entry name" value="Homeodomain-like"/>
    <property type="match status" value="1"/>
</dbReference>
<name>A0A9D2NUW7_9FIRM</name>
<evidence type="ECO:0000256" key="2">
    <source>
        <dbReference type="PROSITE-ProRule" id="PRU00335"/>
    </source>
</evidence>
<dbReference type="EMBL" id="DWWK01000121">
    <property type="protein sequence ID" value="HJC38950.1"/>
    <property type="molecule type" value="Genomic_DNA"/>
</dbReference>
<feature type="DNA-binding region" description="H-T-H motif" evidence="2">
    <location>
        <begin position="33"/>
        <end position="52"/>
    </location>
</feature>
<comment type="caution">
    <text evidence="4">The sequence shown here is derived from an EMBL/GenBank/DDBJ whole genome shotgun (WGS) entry which is preliminary data.</text>
</comment>
<dbReference type="PROSITE" id="PS50977">
    <property type="entry name" value="HTH_TETR_2"/>
    <property type="match status" value="1"/>
</dbReference>
<dbReference type="AlphaFoldDB" id="A0A9D2NUW7"/>
<protein>
    <submittedName>
        <fullName evidence="4">TetR family transcriptional regulator C-terminal domain-containing protein</fullName>
    </submittedName>
</protein>